<dbReference type="EMBL" id="KZ821470">
    <property type="protein sequence ID" value="PYH31881.1"/>
    <property type="molecule type" value="Genomic_DNA"/>
</dbReference>
<reference evidence="1" key="1">
    <citation type="submission" date="2016-12" db="EMBL/GenBank/DDBJ databases">
        <title>The genomes of Aspergillus section Nigri reveals drivers in fungal speciation.</title>
        <authorList>
            <consortium name="DOE Joint Genome Institute"/>
            <person name="Vesth T.C."/>
            <person name="Nybo J."/>
            <person name="Theobald S."/>
            <person name="Brandl J."/>
            <person name="Frisvad J.C."/>
            <person name="Nielsen K.F."/>
            <person name="Lyhne E.K."/>
            <person name="Kogle M.E."/>
            <person name="Kuo A."/>
            <person name="Riley R."/>
            <person name="Clum A."/>
            <person name="Nolan M."/>
            <person name="Lipzen A."/>
            <person name="Salamov A."/>
            <person name="Henrissat B."/>
            <person name="Wiebenga A."/>
            <person name="De Vries R.P."/>
            <person name="Grigoriev I.V."/>
            <person name="Mortensen U.H."/>
            <person name="Andersen M.R."/>
            <person name="Baker S.E."/>
        </authorList>
    </citation>
    <scope>NUCLEOTIDE SEQUENCE [LARGE SCALE GENOMIC DNA]</scope>
    <source>
        <strain evidence="1">CBS 115656</strain>
    </source>
</reference>
<dbReference type="AlphaFoldDB" id="A0A318YBY7"/>
<name>A0A318YBY7_ASPNB</name>
<gene>
    <name evidence="1" type="ORF">BO87DRAFT_388711</name>
</gene>
<protein>
    <submittedName>
        <fullName evidence="1">Uncharacterized protein</fullName>
    </submittedName>
</protein>
<organism evidence="1 2">
    <name type="scientific">Aspergillus neoniger (strain CBS 115656)</name>
    <dbReference type="NCBI Taxonomy" id="1448310"/>
    <lineage>
        <taxon>Eukaryota</taxon>
        <taxon>Fungi</taxon>
        <taxon>Dikarya</taxon>
        <taxon>Ascomycota</taxon>
        <taxon>Pezizomycotina</taxon>
        <taxon>Eurotiomycetes</taxon>
        <taxon>Eurotiomycetidae</taxon>
        <taxon>Eurotiales</taxon>
        <taxon>Aspergillaceae</taxon>
        <taxon>Aspergillus</taxon>
        <taxon>Aspergillus subgen. Circumdati</taxon>
    </lineage>
</organism>
<accession>A0A318YBY7</accession>
<keyword evidence="2" id="KW-1185">Reference proteome</keyword>
<dbReference type="GeneID" id="37127328"/>
<proteinExistence type="predicted"/>
<evidence type="ECO:0000313" key="2">
    <source>
        <dbReference type="Proteomes" id="UP000247647"/>
    </source>
</evidence>
<dbReference type="RefSeq" id="XP_025477359.1">
    <property type="nucleotide sequence ID" value="XM_025624872.1"/>
</dbReference>
<evidence type="ECO:0000313" key="1">
    <source>
        <dbReference type="EMBL" id="PYH31881.1"/>
    </source>
</evidence>
<sequence length="192" mass="21896">MSKHSYYLPGPNNRAQEHRIQNRRSCGTFIAKGLPQGGTWPCLQDVSQCSRLSNYGGHDVLQNHLLGHLMRQSPERQTCLIRWTCMRFIDSRSIYGHVLQEYEGNAAIHKLAASISEKGRVKDAENNLNCVQDVGQMDMEIMQVLPACRAKQHKLMHGPSIKMCGRWSFRKPDPNRAISGSYSRLPQGYWDL</sequence>
<dbReference type="Proteomes" id="UP000247647">
    <property type="component" value="Unassembled WGS sequence"/>
</dbReference>